<evidence type="ECO:0000313" key="6">
    <source>
        <dbReference type="EMBL" id="SDZ83520.1"/>
    </source>
</evidence>
<gene>
    <name evidence="6" type="ORF">SAMN04488065_0663</name>
</gene>
<dbReference type="PANTHER" id="PTHR43335:SF4">
    <property type="entry name" value="ABC TRANSPORTER, ATP-BINDING PROTEIN"/>
    <property type="match status" value="1"/>
</dbReference>
<keyword evidence="4 6" id="KW-0067">ATP-binding</keyword>
<dbReference type="RefSeq" id="WP_092631378.1">
    <property type="nucleotide sequence ID" value="NZ_FNQT01000001.1"/>
</dbReference>
<dbReference type="EMBL" id="FNQT01000001">
    <property type="protein sequence ID" value="SDZ83520.1"/>
    <property type="molecule type" value="Genomic_DNA"/>
</dbReference>
<dbReference type="Proteomes" id="UP000236755">
    <property type="component" value="Unassembled WGS sequence"/>
</dbReference>
<evidence type="ECO:0000256" key="2">
    <source>
        <dbReference type="ARBA" id="ARBA00022448"/>
    </source>
</evidence>
<evidence type="ECO:0000256" key="3">
    <source>
        <dbReference type="ARBA" id="ARBA00022741"/>
    </source>
</evidence>
<dbReference type="InterPro" id="IPR003593">
    <property type="entry name" value="AAA+_ATPase"/>
</dbReference>
<sequence>MSEIELQDVEKRYGSVTALNGVSLSVDRGETVGLIGCNGAGKTTLFKMLVGHETPDAGTVSVGGLTPDAGATLRERVGYLPESAGFPPSFTGREVLTFHAEIRGLPADEREHRVERVLHTVGLDEAADRPVGGYSNGMNRRLGLATTLVGDPDVLLLDEPTAALDPVGVSNFHDIIEALAEETDITILVTSHVLSEIERLCDRVVILDDGSVRVAGDVTDLRRTTGDAVTVTATVEDDAATVAERVASWDGVTTATADPPRLRLDCDRDRVFDVLDRLRDATAVVDVEISEPGLDAVFRDAVTASRGVALSTGGERDD</sequence>
<reference evidence="6 7" key="1">
    <citation type="submission" date="2016-10" db="EMBL/GenBank/DDBJ databases">
        <authorList>
            <person name="de Groot N.N."/>
        </authorList>
    </citation>
    <scope>NUCLEOTIDE SEQUENCE [LARGE SCALE GENOMIC DNA]</scope>
    <source>
        <strain evidence="6 7">CGMCC 1.8712</strain>
    </source>
</reference>
<dbReference type="PROSITE" id="PS50893">
    <property type="entry name" value="ABC_TRANSPORTER_2"/>
    <property type="match status" value="1"/>
</dbReference>
<evidence type="ECO:0000256" key="4">
    <source>
        <dbReference type="ARBA" id="ARBA00022840"/>
    </source>
</evidence>
<organism evidence="6 7">
    <name type="scientific">Haloplanus vescus</name>
    <dbReference type="NCBI Taxonomy" id="555874"/>
    <lineage>
        <taxon>Archaea</taxon>
        <taxon>Methanobacteriati</taxon>
        <taxon>Methanobacteriota</taxon>
        <taxon>Stenosarchaea group</taxon>
        <taxon>Halobacteria</taxon>
        <taxon>Halobacteriales</taxon>
        <taxon>Haloferacaceae</taxon>
        <taxon>Haloplanus</taxon>
    </lineage>
</organism>
<dbReference type="CDD" id="cd03230">
    <property type="entry name" value="ABC_DR_subfamily_A"/>
    <property type="match status" value="1"/>
</dbReference>
<feature type="domain" description="ABC transporter" evidence="5">
    <location>
        <begin position="4"/>
        <end position="234"/>
    </location>
</feature>
<dbReference type="Gene3D" id="3.40.50.300">
    <property type="entry name" value="P-loop containing nucleotide triphosphate hydrolases"/>
    <property type="match status" value="1"/>
</dbReference>
<dbReference type="SMART" id="SM00382">
    <property type="entry name" value="AAA"/>
    <property type="match status" value="1"/>
</dbReference>
<dbReference type="InterPro" id="IPR027417">
    <property type="entry name" value="P-loop_NTPase"/>
</dbReference>
<protein>
    <submittedName>
        <fullName evidence="6">Cu-processing system ATP-binding protein</fullName>
    </submittedName>
</protein>
<proteinExistence type="inferred from homology"/>
<comment type="similarity">
    <text evidence="1">Belongs to the ABC transporter superfamily.</text>
</comment>
<accession>A0A1H3W971</accession>
<dbReference type="OrthoDB" id="87732at2157"/>
<keyword evidence="3" id="KW-0547">Nucleotide-binding</keyword>
<dbReference type="GO" id="GO:0016887">
    <property type="term" value="F:ATP hydrolysis activity"/>
    <property type="evidence" value="ECO:0007669"/>
    <property type="project" value="InterPro"/>
</dbReference>
<keyword evidence="2" id="KW-0813">Transport</keyword>
<keyword evidence="7" id="KW-1185">Reference proteome</keyword>
<evidence type="ECO:0000256" key="1">
    <source>
        <dbReference type="ARBA" id="ARBA00005417"/>
    </source>
</evidence>
<dbReference type="PANTHER" id="PTHR43335">
    <property type="entry name" value="ABC TRANSPORTER, ATP-BINDING PROTEIN"/>
    <property type="match status" value="1"/>
</dbReference>
<dbReference type="STRING" id="555874.SAMN04488065_0663"/>
<dbReference type="AlphaFoldDB" id="A0A1H3W971"/>
<evidence type="ECO:0000259" key="5">
    <source>
        <dbReference type="PROSITE" id="PS50893"/>
    </source>
</evidence>
<evidence type="ECO:0000313" key="7">
    <source>
        <dbReference type="Proteomes" id="UP000236755"/>
    </source>
</evidence>
<dbReference type="SUPFAM" id="SSF52540">
    <property type="entry name" value="P-loop containing nucleoside triphosphate hydrolases"/>
    <property type="match status" value="1"/>
</dbReference>
<dbReference type="GO" id="GO:0005524">
    <property type="term" value="F:ATP binding"/>
    <property type="evidence" value="ECO:0007669"/>
    <property type="project" value="UniProtKB-KW"/>
</dbReference>
<dbReference type="Pfam" id="PF00005">
    <property type="entry name" value="ABC_tran"/>
    <property type="match status" value="1"/>
</dbReference>
<dbReference type="InterPro" id="IPR003439">
    <property type="entry name" value="ABC_transporter-like_ATP-bd"/>
</dbReference>
<name>A0A1H3W971_9EURY</name>